<keyword evidence="3" id="KW-1003">Cell membrane</keyword>
<evidence type="ECO:0000256" key="4">
    <source>
        <dbReference type="ARBA" id="ARBA00022692"/>
    </source>
</evidence>
<dbReference type="PROSITE" id="PS50928">
    <property type="entry name" value="ABC_TM1"/>
    <property type="match status" value="1"/>
</dbReference>
<dbReference type="CDD" id="cd06261">
    <property type="entry name" value="TM_PBP2"/>
    <property type="match status" value="1"/>
</dbReference>
<comment type="subcellular location">
    <subcellularLocation>
        <location evidence="1 7">Cell membrane</location>
        <topology evidence="1 7">Multi-pass membrane protein</topology>
    </subcellularLocation>
</comment>
<feature type="transmembrane region" description="Helical" evidence="7">
    <location>
        <begin position="161"/>
        <end position="184"/>
    </location>
</feature>
<feature type="domain" description="ABC transmembrane type-1" evidence="8">
    <location>
        <begin position="95"/>
        <end position="276"/>
    </location>
</feature>
<comment type="similarity">
    <text evidence="7">Belongs to the binding-protein-dependent transport system permease family.</text>
</comment>
<sequence length="299" mass="33443">MTQEVQSRPPEEVLIPAGLQGLRLLIWRIRRTEELRWARVALLRVLFGIVMVALWEGVSGRLIDQRIISSPGALLEAFLDLAGSDNPDGTLWTHFAYTMENTFWGYLAGALLGILFGFMLAEAEVIAQVIEPFIMAFNGVPRIAYAPLFIAWFGIERQPKIILVLTIVFFLCFVSTFSGIRSVPQELVNVARVLGGRKADILRKVVLPAASPWIFSGLKISIPFGMVGAIVGEYIIADRGLGYLLQRYNNEYFTTGIILVIFILMFFVVAVNQLLNWAEGRVLRWRPTGQTGQETAIPN</sequence>
<evidence type="ECO:0000256" key="5">
    <source>
        <dbReference type="ARBA" id="ARBA00022989"/>
    </source>
</evidence>
<dbReference type="PANTHER" id="PTHR30151">
    <property type="entry name" value="ALKANE SULFONATE ABC TRANSPORTER-RELATED, MEMBRANE SUBUNIT"/>
    <property type="match status" value="1"/>
</dbReference>
<dbReference type="AlphaFoldDB" id="A0A933E8Q2"/>
<gene>
    <name evidence="9" type="ORF">HY618_08275</name>
</gene>
<feature type="transmembrane region" description="Helical" evidence="7">
    <location>
        <begin position="133"/>
        <end position="155"/>
    </location>
</feature>
<dbReference type="Gene3D" id="1.10.3720.10">
    <property type="entry name" value="MetI-like"/>
    <property type="match status" value="1"/>
</dbReference>
<keyword evidence="4 7" id="KW-0812">Transmembrane</keyword>
<evidence type="ECO:0000313" key="9">
    <source>
        <dbReference type="EMBL" id="MBI4252441.1"/>
    </source>
</evidence>
<dbReference type="EMBL" id="JACQRX010000360">
    <property type="protein sequence ID" value="MBI4252441.1"/>
    <property type="molecule type" value="Genomic_DNA"/>
</dbReference>
<evidence type="ECO:0000259" key="8">
    <source>
        <dbReference type="PROSITE" id="PS50928"/>
    </source>
</evidence>
<dbReference type="Proteomes" id="UP000752292">
    <property type="component" value="Unassembled WGS sequence"/>
</dbReference>
<accession>A0A933E8Q2</accession>
<dbReference type="SUPFAM" id="SSF161098">
    <property type="entry name" value="MetI-like"/>
    <property type="match status" value="1"/>
</dbReference>
<comment type="caution">
    <text evidence="9">The sequence shown here is derived from an EMBL/GenBank/DDBJ whole genome shotgun (WGS) entry which is preliminary data.</text>
</comment>
<feature type="transmembrane region" description="Helical" evidence="7">
    <location>
        <begin position="205"/>
        <end position="232"/>
    </location>
</feature>
<protein>
    <submittedName>
        <fullName evidence="9">ABC transporter permease</fullName>
    </submittedName>
</protein>
<evidence type="ECO:0000256" key="6">
    <source>
        <dbReference type="ARBA" id="ARBA00023136"/>
    </source>
</evidence>
<evidence type="ECO:0000256" key="7">
    <source>
        <dbReference type="RuleBase" id="RU363032"/>
    </source>
</evidence>
<dbReference type="GO" id="GO:0055085">
    <property type="term" value="P:transmembrane transport"/>
    <property type="evidence" value="ECO:0007669"/>
    <property type="project" value="InterPro"/>
</dbReference>
<feature type="transmembrane region" description="Helical" evidence="7">
    <location>
        <begin position="37"/>
        <end position="55"/>
    </location>
</feature>
<dbReference type="Pfam" id="PF00528">
    <property type="entry name" value="BPD_transp_1"/>
    <property type="match status" value="1"/>
</dbReference>
<dbReference type="PANTHER" id="PTHR30151:SF20">
    <property type="entry name" value="ABC TRANSPORTER PERMEASE PROTEIN HI_0355-RELATED"/>
    <property type="match status" value="1"/>
</dbReference>
<dbReference type="GO" id="GO:0005886">
    <property type="term" value="C:plasma membrane"/>
    <property type="evidence" value="ECO:0007669"/>
    <property type="project" value="UniProtKB-SubCell"/>
</dbReference>
<dbReference type="InterPro" id="IPR035906">
    <property type="entry name" value="MetI-like_sf"/>
</dbReference>
<reference evidence="9" key="1">
    <citation type="submission" date="2020-07" db="EMBL/GenBank/DDBJ databases">
        <title>Huge and variable diversity of episymbiotic CPR bacteria and DPANN archaea in groundwater ecosystems.</title>
        <authorList>
            <person name="He C.Y."/>
            <person name="Keren R."/>
            <person name="Whittaker M."/>
            <person name="Farag I.F."/>
            <person name="Doudna J."/>
            <person name="Cate J.H.D."/>
            <person name="Banfield J.F."/>
        </authorList>
    </citation>
    <scope>NUCLEOTIDE SEQUENCE</scope>
    <source>
        <strain evidence="9">NC_groundwater_1370_Ag_S-0.2um_69_93</strain>
    </source>
</reference>
<feature type="transmembrane region" description="Helical" evidence="7">
    <location>
        <begin position="252"/>
        <end position="275"/>
    </location>
</feature>
<evidence type="ECO:0000256" key="2">
    <source>
        <dbReference type="ARBA" id="ARBA00022448"/>
    </source>
</evidence>
<evidence type="ECO:0000256" key="1">
    <source>
        <dbReference type="ARBA" id="ARBA00004651"/>
    </source>
</evidence>
<keyword evidence="6 7" id="KW-0472">Membrane</keyword>
<keyword evidence="5 7" id="KW-1133">Transmembrane helix</keyword>
<organism evidence="9 10">
    <name type="scientific">Tectimicrobiota bacterium</name>
    <dbReference type="NCBI Taxonomy" id="2528274"/>
    <lineage>
        <taxon>Bacteria</taxon>
        <taxon>Pseudomonadati</taxon>
        <taxon>Nitrospinota/Tectimicrobiota group</taxon>
        <taxon>Candidatus Tectimicrobiota</taxon>
    </lineage>
</organism>
<feature type="transmembrane region" description="Helical" evidence="7">
    <location>
        <begin position="103"/>
        <end position="121"/>
    </location>
</feature>
<dbReference type="InterPro" id="IPR000515">
    <property type="entry name" value="MetI-like"/>
</dbReference>
<keyword evidence="2 7" id="KW-0813">Transport</keyword>
<evidence type="ECO:0000313" key="10">
    <source>
        <dbReference type="Proteomes" id="UP000752292"/>
    </source>
</evidence>
<evidence type="ECO:0000256" key="3">
    <source>
        <dbReference type="ARBA" id="ARBA00022475"/>
    </source>
</evidence>
<proteinExistence type="inferred from homology"/>
<name>A0A933E8Q2_UNCTE</name>